<name>A0A316EMF2_9BURK</name>
<dbReference type="CDD" id="cd07012">
    <property type="entry name" value="PBP2_Bug_TTT"/>
    <property type="match status" value="1"/>
</dbReference>
<keyword evidence="2" id="KW-0732">Signal</keyword>
<dbReference type="RefSeq" id="WP_109584916.1">
    <property type="nucleotide sequence ID" value="NZ_QGGT01000006.1"/>
</dbReference>
<dbReference type="Pfam" id="PF03401">
    <property type="entry name" value="TctC"/>
    <property type="match status" value="1"/>
</dbReference>
<dbReference type="Gene3D" id="3.40.190.150">
    <property type="entry name" value="Bordetella uptake gene, domain 1"/>
    <property type="match status" value="1"/>
</dbReference>
<dbReference type="AlphaFoldDB" id="A0A316EMF2"/>
<dbReference type="InterPro" id="IPR042100">
    <property type="entry name" value="Bug_dom1"/>
</dbReference>
<reference evidence="3 4" key="1">
    <citation type="submission" date="2018-05" db="EMBL/GenBank/DDBJ databases">
        <title>Genomic Encyclopedia of Type Strains, Phase IV (KMG-V): Genome sequencing to study the core and pangenomes of soil and plant-associated prokaryotes.</title>
        <authorList>
            <person name="Whitman W."/>
        </authorList>
    </citation>
    <scope>NUCLEOTIDE SEQUENCE [LARGE SCALE GENOMIC DNA]</scope>
    <source>
        <strain evidence="3 4">SLV-132</strain>
    </source>
</reference>
<feature type="chain" id="PRO_5016367060" evidence="2">
    <location>
        <begin position="32"/>
        <end position="332"/>
    </location>
</feature>
<gene>
    <name evidence="3" type="ORF">C7419_10635</name>
</gene>
<proteinExistence type="inferred from homology"/>
<keyword evidence="4" id="KW-1185">Reference proteome</keyword>
<sequence>MHYANMPWRSVAASVGLAALALVPCAQSANAADANAGTYPNKRIELVVPWQAGGGADVVARALSAAAARHLPQPIVVINKPGATGAVGLGEVVHAKPDGYKLVLSSSELTFLNYMGLAKFTYQDLVPIARLNADPAAVAVRADAPWKTIEEFIADARKPDSNIRVGNAGQGSTWHMASAALAEKTGARFNYIPYAGGAPATLALLGGHIDAVTVSTAEVATHVEAGKLKVLAVMADQRVPAFDKVPTLKERNIDLSIGIWRGISAPKGTPPEVLAVLKTAIARSAREPIMVQTLEKLHFSTDTYADDAALQAQMVRESAQFRQLASRIAAQQ</sequence>
<dbReference type="PANTHER" id="PTHR42928">
    <property type="entry name" value="TRICARBOXYLATE-BINDING PROTEIN"/>
    <property type="match status" value="1"/>
</dbReference>
<evidence type="ECO:0000256" key="1">
    <source>
        <dbReference type="ARBA" id="ARBA00006987"/>
    </source>
</evidence>
<evidence type="ECO:0000256" key="2">
    <source>
        <dbReference type="SAM" id="SignalP"/>
    </source>
</evidence>
<comment type="similarity">
    <text evidence="1">Belongs to the UPF0065 (bug) family.</text>
</comment>
<dbReference type="EMBL" id="QGGT01000006">
    <property type="protein sequence ID" value="PWK32616.1"/>
    <property type="molecule type" value="Genomic_DNA"/>
</dbReference>
<keyword evidence="3" id="KW-0675">Receptor</keyword>
<dbReference type="SUPFAM" id="SSF53850">
    <property type="entry name" value="Periplasmic binding protein-like II"/>
    <property type="match status" value="1"/>
</dbReference>
<evidence type="ECO:0000313" key="3">
    <source>
        <dbReference type="EMBL" id="PWK32616.1"/>
    </source>
</evidence>
<dbReference type="PIRSF" id="PIRSF017082">
    <property type="entry name" value="YflP"/>
    <property type="match status" value="1"/>
</dbReference>
<evidence type="ECO:0000313" key="4">
    <source>
        <dbReference type="Proteomes" id="UP000245754"/>
    </source>
</evidence>
<accession>A0A316EMF2</accession>
<dbReference type="Proteomes" id="UP000245754">
    <property type="component" value="Unassembled WGS sequence"/>
</dbReference>
<comment type="caution">
    <text evidence="3">The sequence shown here is derived from an EMBL/GenBank/DDBJ whole genome shotgun (WGS) entry which is preliminary data.</text>
</comment>
<dbReference type="PANTHER" id="PTHR42928:SF5">
    <property type="entry name" value="BLR1237 PROTEIN"/>
    <property type="match status" value="1"/>
</dbReference>
<organism evidence="3 4">
    <name type="scientific">Cupriavidus plantarum</name>
    <dbReference type="NCBI Taxonomy" id="942865"/>
    <lineage>
        <taxon>Bacteria</taxon>
        <taxon>Pseudomonadati</taxon>
        <taxon>Pseudomonadota</taxon>
        <taxon>Betaproteobacteria</taxon>
        <taxon>Burkholderiales</taxon>
        <taxon>Burkholderiaceae</taxon>
        <taxon>Cupriavidus</taxon>
    </lineage>
</organism>
<protein>
    <submittedName>
        <fullName evidence="3">Tripartite-type tricarboxylate transporter receptor subunit TctC</fullName>
    </submittedName>
</protein>
<feature type="signal peptide" evidence="2">
    <location>
        <begin position="1"/>
        <end position="31"/>
    </location>
</feature>
<dbReference type="Gene3D" id="3.40.190.10">
    <property type="entry name" value="Periplasmic binding protein-like II"/>
    <property type="match status" value="1"/>
</dbReference>
<dbReference type="InterPro" id="IPR005064">
    <property type="entry name" value="BUG"/>
</dbReference>